<proteinExistence type="predicted"/>
<dbReference type="InterPro" id="IPR045584">
    <property type="entry name" value="Pilin-like"/>
</dbReference>
<evidence type="ECO:0000256" key="1">
    <source>
        <dbReference type="ARBA" id="ARBA00004241"/>
    </source>
</evidence>
<name>A0A7S8CBQ1_9BACI</name>
<dbReference type="SUPFAM" id="SSF54523">
    <property type="entry name" value="Pili subunits"/>
    <property type="match status" value="1"/>
</dbReference>
<dbReference type="PIRSF" id="PIRSF021292">
    <property type="entry name" value="Competence_ComGD"/>
    <property type="match status" value="1"/>
</dbReference>
<dbReference type="Proteomes" id="UP000593626">
    <property type="component" value="Chromosome"/>
</dbReference>
<dbReference type="AlphaFoldDB" id="A0A7S8CBQ1"/>
<dbReference type="EMBL" id="CP049742">
    <property type="protein sequence ID" value="QPC46858.1"/>
    <property type="molecule type" value="Genomic_DNA"/>
</dbReference>
<feature type="transmembrane region" description="Helical" evidence="3">
    <location>
        <begin position="12"/>
        <end position="34"/>
    </location>
</feature>
<accession>A0A7S8CBQ1</accession>
<evidence type="ECO:0000313" key="4">
    <source>
        <dbReference type="EMBL" id="QPC46858.1"/>
    </source>
</evidence>
<dbReference type="InterPro" id="IPR016785">
    <property type="entry name" value="ComGD"/>
</dbReference>
<dbReference type="KEGG" id="mcui:G8O30_07735"/>
<dbReference type="GO" id="GO:0009986">
    <property type="term" value="C:cell surface"/>
    <property type="evidence" value="ECO:0007669"/>
    <property type="project" value="UniProtKB-SubCell"/>
</dbReference>
<organism evidence="4 5">
    <name type="scientific">Mangrovibacillus cuniculi</name>
    <dbReference type="NCBI Taxonomy" id="2593652"/>
    <lineage>
        <taxon>Bacteria</taxon>
        <taxon>Bacillati</taxon>
        <taxon>Bacillota</taxon>
        <taxon>Bacilli</taxon>
        <taxon>Bacillales</taxon>
        <taxon>Bacillaceae</taxon>
        <taxon>Mangrovibacillus</taxon>
    </lineage>
</organism>
<protein>
    <submittedName>
        <fullName evidence="4">Prepilin-type N-terminal cleavage/methylation domain-containing protein</fullName>
    </submittedName>
</protein>
<evidence type="ECO:0000256" key="2">
    <source>
        <dbReference type="ARBA" id="ARBA00023287"/>
    </source>
</evidence>
<dbReference type="NCBIfam" id="NF040982">
    <property type="entry name" value="ComGD"/>
    <property type="match status" value="1"/>
</dbReference>
<sequence length="148" mass="16832">MQPANYKKDGGFTLIEILLVLTIIVICVIPFMAFKPSMVIKAYHTELALDKLASDIHYAQVQAITKRVYVVVDFAANTGQYDVIIQGKRTIARDYSELFQFKPQTIQRIVFYSNGSSNTLGSMLIKTNEEIYKLQVFIGKGRFEIVKQ</sequence>
<keyword evidence="3" id="KW-1133">Transmembrane helix</keyword>
<reference evidence="4 5" key="1">
    <citation type="submission" date="2019-07" db="EMBL/GenBank/DDBJ databases">
        <title>Genome sequence of 2 isolates from Red Sea Mangroves.</title>
        <authorList>
            <person name="Sefrji F."/>
            <person name="Michoud G."/>
            <person name="Merlino G."/>
            <person name="Daffonchio D."/>
        </authorList>
    </citation>
    <scope>NUCLEOTIDE SEQUENCE [LARGE SCALE GENOMIC DNA]</scope>
    <source>
        <strain evidence="4 5">R1DC41</strain>
    </source>
</reference>
<keyword evidence="3" id="KW-0472">Membrane</keyword>
<dbReference type="Pfam" id="PF07963">
    <property type="entry name" value="N_methyl"/>
    <property type="match status" value="1"/>
</dbReference>
<gene>
    <name evidence="4" type="ORF">G8O30_07735</name>
</gene>
<keyword evidence="5" id="KW-1185">Reference proteome</keyword>
<dbReference type="NCBIfam" id="TIGR02532">
    <property type="entry name" value="IV_pilin_GFxxxE"/>
    <property type="match status" value="1"/>
</dbReference>
<keyword evidence="2" id="KW-0178">Competence</keyword>
<comment type="subcellular location">
    <subcellularLocation>
        <location evidence="1">Cell surface</location>
    </subcellularLocation>
</comment>
<dbReference type="InterPro" id="IPR012902">
    <property type="entry name" value="N_methyl_site"/>
</dbReference>
<keyword evidence="3" id="KW-0812">Transmembrane</keyword>
<evidence type="ECO:0000256" key="3">
    <source>
        <dbReference type="SAM" id="Phobius"/>
    </source>
</evidence>
<dbReference type="GO" id="GO:0030420">
    <property type="term" value="P:establishment of competence for transformation"/>
    <property type="evidence" value="ECO:0007669"/>
    <property type="project" value="UniProtKB-KW"/>
</dbReference>
<evidence type="ECO:0000313" key="5">
    <source>
        <dbReference type="Proteomes" id="UP000593626"/>
    </source>
</evidence>
<dbReference type="RefSeq" id="WP_275576534.1">
    <property type="nucleotide sequence ID" value="NZ_CP049742.1"/>
</dbReference>